<name>A0A1I6DFT5_9FIRM</name>
<dbReference type="EMBL" id="FOYM01000010">
    <property type="protein sequence ID" value="SFR04350.1"/>
    <property type="molecule type" value="Genomic_DNA"/>
</dbReference>
<evidence type="ECO:0000313" key="3">
    <source>
        <dbReference type="Proteomes" id="UP000199584"/>
    </source>
</evidence>
<feature type="region of interest" description="Disordered" evidence="1">
    <location>
        <begin position="61"/>
        <end position="158"/>
    </location>
</feature>
<dbReference type="AlphaFoldDB" id="A0A1I6DFT5"/>
<dbReference type="RefSeq" id="WP_092482863.1">
    <property type="nucleotide sequence ID" value="NZ_FOYM01000010.1"/>
</dbReference>
<feature type="compositionally biased region" description="Low complexity" evidence="1">
    <location>
        <begin position="130"/>
        <end position="139"/>
    </location>
</feature>
<dbReference type="Proteomes" id="UP000199584">
    <property type="component" value="Unassembled WGS sequence"/>
</dbReference>
<feature type="compositionally biased region" description="Polar residues" evidence="1">
    <location>
        <begin position="64"/>
        <end position="81"/>
    </location>
</feature>
<accession>A0A1I6DFT5</accession>
<dbReference type="STRING" id="39060.SAMN05660706_11049"/>
<organism evidence="2 3">
    <name type="scientific">Desulfoscipio geothermicus DSM 3669</name>
    <dbReference type="NCBI Taxonomy" id="1121426"/>
    <lineage>
        <taxon>Bacteria</taxon>
        <taxon>Bacillati</taxon>
        <taxon>Bacillota</taxon>
        <taxon>Clostridia</taxon>
        <taxon>Eubacteriales</taxon>
        <taxon>Desulfallaceae</taxon>
        <taxon>Desulfoscipio</taxon>
    </lineage>
</organism>
<proteinExistence type="predicted"/>
<keyword evidence="3" id="KW-1185">Reference proteome</keyword>
<evidence type="ECO:0000256" key="1">
    <source>
        <dbReference type="SAM" id="MobiDB-lite"/>
    </source>
</evidence>
<protein>
    <submittedName>
        <fullName evidence="2">Uncharacterized protein</fullName>
    </submittedName>
</protein>
<feature type="compositionally biased region" description="Basic and acidic residues" evidence="1">
    <location>
        <begin position="146"/>
        <end position="158"/>
    </location>
</feature>
<dbReference type="OrthoDB" id="1809164at2"/>
<feature type="compositionally biased region" description="Polar residues" evidence="1">
    <location>
        <begin position="92"/>
        <end position="104"/>
    </location>
</feature>
<evidence type="ECO:0000313" key="2">
    <source>
        <dbReference type="EMBL" id="SFR04350.1"/>
    </source>
</evidence>
<sequence length="158" mass="17375">MTRPQWNPMEMLPFIIMLAFGGKQLDPWLRRLIELIEGTQNSVTKMQKGLHTFHQGIFQLILPPQSNTPQAGPGAEQNTETSADDQPMAEQVSHNAPDNANSEQPWEINQPGTSIENAGNHPTPGDQQITTSTNTTPSPSVLPVELPEKLDDDTGKTK</sequence>
<gene>
    <name evidence="2" type="ORF">SAMN05660706_11049</name>
</gene>
<reference evidence="3" key="1">
    <citation type="submission" date="2016-10" db="EMBL/GenBank/DDBJ databases">
        <authorList>
            <person name="Varghese N."/>
            <person name="Submissions S."/>
        </authorList>
    </citation>
    <scope>NUCLEOTIDE SEQUENCE [LARGE SCALE GENOMIC DNA]</scope>
    <source>
        <strain evidence="3">DSM 3669</strain>
    </source>
</reference>